<protein>
    <recommendedName>
        <fullName evidence="1">CD-NTase-associated protein 12/Pycsar effector protein TIR domain-containing protein</fullName>
    </recommendedName>
</protein>
<dbReference type="GO" id="GO:0050135">
    <property type="term" value="F:NADP+ nucleosidase activity"/>
    <property type="evidence" value="ECO:0007669"/>
    <property type="project" value="InterPro"/>
</dbReference>
<proteinExistence type="predicted"/>
<keyword evidence="3" id="KW-1185">Reference proteome</keyword>
<dbReference type="EMBL" id="ACOP02000015">
    <property type="protein sequence ID" value="EEU97631.1"/>
    <property type="molecule type" value="Genomic_DNA"/>
</dbReference>
<feature type="domain" description="CD-NTase-associated protein 12/Pycsar effector protein TIR" evidence="1">
    <location>
        <begin position="79"/>
        <end position="200"/>
    </location>
</feature>
<reference evidence="2" key="1">
    <citation type="submission" date="2009-08" db="EMBL/GenBank/DDBJ databases">
        <authorList>
            <person name="Weinstock G."/>
            <person name="Sodergren E."/>
            <person name="Clifton S."/>
            <person name="Fulton L."/>
            <person name="Fulton B."/>
            <person name="Courtney L."/>
            <person name="Fronick C."/>
            <person name="Harrison M."/>
            <person name="Strong C."/>
            <person name="Farmer C."/>
            <person name="Delahaunty K."/>
            <person name="Markovic C."/>
            <person name="Hall O."/>
            <person name="Minx P."/>
            <person name="Tomlinson C."/>
            <person name="Mitreva M."/>
            <person name="Nelson J."/>
            <person name="Hou S."/>
            <person name="Wollam A."/>
            <person name="Pepin K.H."/>
            <person name="Johnson M."/>
            <person name="Bhonagiri V."/>
            <person name="Nash W.E."/>
            <person name="Warren W."/>
            <person name="Chinwalla A."/>
            <person name="Mardis E.R."/>
            <person name="Wilson R.K."/>
        </authorList>
    </citation>
    <scope>NUCLEOTIDE SEQUENCE [LARGE SCALE GENOMIC DNA]</scope>
    <source>
        <strain evidence="2">A2-165</strain>
    </source>
</reference>
<dbReference type="HOGENOM" id="CLU_062182_1_1_9"/>
<dbReference type="STRING" id="411483.FAEPRAA2165_00810"/>
<sequence>MSTSLVMTVERVKNILSQNGQVIVSEGRNKNNQATVLTVGNGCIINCWDSGKVNTQGKNTVEIDQLLTGKIATPTLNKKVFVVYGHDNNARTQLEAMLRRWDLEPLIIDQLASKGQTIIEKLEEYTGQANFGIVLATPDDVGYAKDHEDDKKFRARQNVVLELGMLLAKIGRSKVAILLSQADKMERPSDIDGLIYIPFSNNVEEGKVSLAKELKRNGYTIDIENL</sequence>
<organism evidence="2 3">
    <name type="scientific">Faecalibacterium duncaniae (strain DSM 17677 / JCM 31915 / A2-165)</name>
    <name type="common">Faecalibacterium prausnitzii</name>
    <dbReference type="NCBI Taxonomy" id="411483"/>
    <lineage>
        <taxon>Bacteria</taxon>
        <taxon>Bacillati</taxon>
        <taxon>Bacillota</taxon>
        <taxon>Clostridia</taxon>
        <taxon>Eubacteriales</taxon>
        <taxon>Oscillospiraceae</taxon>
        <taxon>Faecalibacterium</taxon>
    </lineage>
</organism>
<dbReference type="InterPro" id="IPR019302">
    <property type="entry name" value="CAP12/PCTIR_TIR_dom"/>
</dbReference>
<dbReference type="RefSeq" id="WP_005930612.1">
    <property type="nucleotide sequence ID" value="NZ_CP022479.1"/>
</dbReference>
<gene>
    <name evidence="2" type="ORF">FAEPRAA2165_00810</name>
</gene>
<dbReference type="AlphaFoldDB" id="C7H3F1"/>
<dbReference type="eggNOG" id="COG4271">
    <property type="taxonomic scope" value="Bacteria"/>
</dbReference>
<name>C7H3F1_FAED2</name>
<dbReference type="GeneID" id="90660701"/>
<comment type="caution">
    <text evidence="2">The sequence shown here is derived from an EMBL/GenBank/DDBJ whole genome shotgun (WGS) entry which is preliminary data.</text>
</comment>
<evidence type="ECO:0000259" key="1">
    <source>
        <dbReference type="Pfam" id="PF10137"/>
    </source>
</evidence>
<dbReference type="Proteomes" id="UP000004619">
    <property type="component" value="Unassembled WGS sequence"/>
</dbReference>
<dbReference type="Pfam" id="PF10137">
    <property type="entry name" value="CAP12-PCTIR_TIR"/>
    <property type="match status" value="1"/>
</dbReference>
<evidence type="ECO:0000313" key="2">
    <source>
        <dbReference type="EMBL" id="EEU97631.1"/>
    </source>
</evidence>
<accession>C7H3F1</accession>
<evidence type="ECO:0000313" key="3">
    <source>
        <dbReference type="Proteomes" id="UP000004619"/>
    </source>
</evidence>